<dbReference type="Proteomes" id="UP001285441">
    <property type="component" value="Unassembled WGS sequence"/>
</dbReference>
<evidence type="ECO:0000313" key="1">
    <source>
        <dbReference type="EMBL" id="KAK3382003.1"/>
    </source>
</evidence>
<comment type="caution">
    <text evidence="1">The sequence shown here is derived from an EMBL/GenBank/DDBJ whole genome shotgun (WGS) entry which is preliminary data.</text>
</comment>
<reference evidence="1" key="2">
    <citation type="submission" date="2023-06" db="EMBL/GenBank/DDBJ databases">
        <authorList>
            <consortium name="Lawrence Berkeley National Laboratory"/>
            <person name="Haridas S."/>
            <person name="Hensen N."/>
            <person name="Bonometti L."/>
            <person name="Westerberg I."/>
            <person name="Brannstrom I.O."/>
            <person name="Guillou S."/>
            <person name="Cros-Aarteil S."/>
            <person name="Calhoun S."/>
            <person name="Kuo A."/>
            <person name="Mondo S."/>
            <person name="Pangilinan J."/>
            <person name="Riley R."/>
            <person name="LaButti K."/>
            <person name="Andreopoulos B."/>
            <person name="Lipzen A."/>
            <person name="Chen C."/>
            <person name="Yanf M."/>
            <person name="Daum C."/>
            <person name="Ng V."/>
            <person name="Clum A."/>
            <person name="Steindorff A."/>
            <person name="Ohm R."/>
            <person name="Martin F."/>
            <person name="Silar P."/>
            <person name="Natvig D."/>
            <person name="Lalanne C."/>
            <person name="Gautier V."/>
            <person name="Ament-velasquez S.L."/>
            <person name="Kruys A."/>
            <person name="Hutchinson M.I."/>
            <person name="Powell A.J."/>
            <person name="Barry K."/>
            <person name="Miller A.N."/>
            <person name="Grigoriev I.V."/>
            <person name="Debuchy R."/>
            <person name="Gladieux P."/>
            <person name="Thoren M.H."/>
            <person name="Johannesson H."/>
        </authorList>
    </citation>
    <scope>NUCLEOTIDE SEQUENCE</scope>
    <source>
        <strain evidence="1">CBS 232.78</strain>
    </source>
</reference>
<gene>
    <name evidence="1" type="ORF">B0H63DRAFT_217821</name>
</gene>
<proteinExistence type="predicted"/>
<dbReference type="AlphaFoldDB" id="A0AAE0NI79"/>
<sequence>MDPSATSVPKSLFRILSLRALPRVACRPSFRQPMMPPADPRVISHLPGAEAGADTDMAFSYGLSILTAGLPPQNVDFEEAMDLVGLEGEDRKTYTFNSENTRISKKAACNLCNAARPRLKVPLKIKGKAPAAKAPDGEENLREAFTLLPHQIAGMYFVPRRGPCSMWNRHPPVFVHTNARTEARIINDYISGPIPYFMLGVEMGLGKTITFELSWHVRARQLKEAAATIIPSNRESERKYGPHLLVTPGELVDAMVADCQNAFRGIREYVIINSTGRSSIPGATVYSTAADVVKFMRTVYDRRHDPSIMDTTIVMGYELFAKRLLESKVVFELEDGKIRTDAGLAKRAKAQTSTIDWHHTRKVLMHSCGEAHGSTPPKQG</sequence>
<dbReference type="EMBL" id="JAULSW010000005">
    <property type="protein sequence ID" value="KAK3382003.1"/>
    <property type="molecule type" value="Genomic_DNA"/>
</dbReference>
<organism evidence="1 2">
    <name type="scientific">Podospora didyma</name>
    <dbReference type="NCBI Taxonomy" id="330526"/>
    <lineage>
        <taxon>Eukaryota</taxon>
        <taxon>Fungi</taxon>
        <taxon>Dikarya</taxon>
        <taxon>Ascomycota</taxon>
        <taxon>Pezizomycotina</taxon>
        <taxon>Sordariomycetes</taxon>
        <taxon>Sordariomycetidae</taxon>
        <taxon>Sordariales</taxon>
        <taxon>Podosporaceae</taxon>
        <taxon>Podospora</taxon>
    </lineage>
</organism>
<protein>
    <submittedName>
        <fullName evidence="1">Uncharacterized protein</fullName>
    </submittedName>
</protein>
<name>A0AAE0NI79_9PEZI</name>
<accession>A0AAE0NI79</accession>
<keyword evidence="2" id="KW-1185">Reference proteome</keyword>
<evidence type="ECO:0000313" key="2">
    <source>
        <dbReference type="Proteomes" id="UP001285441"/>
    </source>
</evidence>
<reference evidence="1" key="1">
    <citation type="journal article" date="2023" name="Mol. Phylogenet. Evol.">
        <title>Genome-scale phylogeny and comparative genomics of the fungal order Sordariales.</title>
        <authorList>
            <person name="Hensen N."/>
            <person name="Bonometti L."/>
            <person name="Westerberg I."/>
            <person name="Brannstrom I.O."/>
            <person name="Guillou S."/>
            <person name="Cros-Aarteil S."/>
            <person name="Calhoun S."/>
            <person name="Haridas S."/>
            <person name="Kuo A."/>
            <person name="Mondo S."/>
            <person name="Pangilinan J."/>
            <person name="Riley R."/>
            <person name="LaButti K."/>
            <person name="Andreopoulos B."/>
            <person name="Lipzen A."/>
            <person name="Chen C."/>
            <person name="Yan M."/>
            <person name="Daum C."/>
            <person name="Ng V."/>
            <person name="Clum A."/>
            <person name="Steindorff A."/>
            <person name="Ohm R.A."/>
            <person name="Martin F."/>
            <person name="Silar P."/>
            <person name="Natvig D.O."/>
            <person name="Lalanne C."/>
            <person name="Gautier V."/>
            <person name="Ament-Velasquez S.L."/>
            <person name="Kruys A."/>
            <person name="Hutchinson M.I."/>
            <person name="Powell A.J."/>
            <person name="Barry K."/>
            <person name="Miller A.N."/>
            <person name="Grigoriev I.V."/>
            <person name="Debuchy R."/>
            <person name="Gladieux P."/>
            <person name="Hiltunen Thoren M."/>
            <person name="Johannesson H."/>
        </authorList>
    </citation>
    <scope>NUCLEOTIDE SEQUENCE</scope>
    <source>
        <strain evidence="1">CBS 232.78</strain>
    </source>
</reference>